<accession>A0A6B9J1C2</accession>
<reference evidence="1" key="1">
    <citation type="submission" date="2019-12" db="EMBL/GenBank/DDBJ databases">
        <title>Isolation and complete genomic sequence of bacteriophage NF: A novel Vibrio alginolyticus phage isolated from the coastal water of Qingdao, China.</title>
        <authorList>
            <person name="Zhang X."/>
        </authorList>
    </citation>
    <scope>NUCLEOTIDE SEQUENCE [LARGE SCALE GENOMIC DNA]</scope>
</reference>
<sequence>MFSELKEWIESLLGTEYQYSMGPWLETDNLDFVCTIIGMGGAGVDMDIRKPRFKIMLLGPRNGRQYSSKVLTDIDNLIQLAIDYNPPCGAATIRAVTEPTGPGYTTENRAWVSVDFQIIY</sequence>
<dbReference type="EMBL" id="MN812722">
    <property type="protein sequence ID" value="QGZ13291.1"/>
    <property type="molecule type" value="Genomic_DNA"/>
</dbReference>
<dbReference type="Pfam" id="PF23842">
    <property type="entry name" value="Phage_tail_terminator_3"/>
    <property type="match status" value="1"/>
</dbReference>
<dbReference type="InterPro" id="IPR056950">
    <property type="entry name" value="Phage_tail_terminator_3"/>
</dbReference>
<proteinExistence type="predicted"/>
<dbReference type="RefSeq" id="YP_010649809.1">
    <property type="nucleotide sequence ID" value="NC_070773.1"/>
</dbReference>
<evidence type="ECO:0000313" key="2">
    <source>
        <dbReference type="Proteomes" id="UP000435913"/>
    </source>
</evidence>
<dbReference type="GeneID" id="77925369"/>
<dbReference type="Proteomes" id="UP000435913">
    <property type="component" value="Segment"/>
</dbReference>
<dbReference type="KEGG" id="vg:77925369"/>
<evidence type="ECO:0000313" key="1">
    <source>
        <dbReference type="EMBL" id="QGZ13291.1"/>
    </source>
</evidence>
<keyword evidence="2" id="KW-1185">Reference proteome</keyword>
<protein>
    <submittedName>
        <fullName evidence="1">Uncharacterized protein</fullName>
    </submittedName>
</protein>
<organism evidence="1 2">
    <name type="scientific">Vibrio phage NF</name>
    <dbReference type="NCBI Taxonomy" id="2686202"/>
    <lineage>
        <taxon>Viruses</taxon>
        <taxon>Duplodnaviria</taxon>
        <taxon>Heunggongvirae</taxon>
        <taxon>Uroviricota</taxon>
        <taxon>Caudoviricetes</taxon>
        <taxon>Enfavirus</taxon>
        <taxon>Enfavirus NF</taxon>
    </lineage>
</organism>
<name>A0A6B9J1C2_9CAUD</name>